<dbReference type="PANTHER" id="PTHR22950">
    <property type="entry name" value="AMINO ACID TRANSPORTER"/>
    <property type="match status" value="1"/>
</dbReference>
<gene>
    <name evidence="10" type="ORF">CANVERA_P4909</name>
</gene>
<keyword evidence="11" id="KW-1185">Reference proteome</keyword>
<dbReference type="GO" id="GO:0005774">
    <property type="term" value="C:vacuolar membrane"/>
    <property type="evidence" value="ECO:0007669"/>
    <property type="project" value="TreeGrafter"/>
</dbReference>
<evidence type="ECO:0000256" key="8">
    <source>
        <dbReference type="SAM" id="Phobius"/>
    </source>
</evidence>
<dbReference type="InterPro" id="IPR013057">
    <property type="entry name" value="AA_transpt_TM"/>
</dbReference>
<evidence type="ECO:0000259" key="9">
    <source>
        <dbReference type="Pfam" id="PF01490"/>
    </source>
</evidence>
<evidence type="ECO:0000256" key="2">
    <source>
        <dbReference type="ARBA" id="ARBA00008066"/>
    </source>
</evidence>
<feature type="transmembrane region" description="Helical" evidence="8">
    <location>
        <begin position="463"/>
        <end position="483"/>
    </location>
</feature>
<sequence length="590" mass="65173">MDSDENTSLLSNSRRSSQAFLDQHGSFKGSNSLQNFASSFVRSTSFAANKIDNDIHKKRSFFTQTCPIDGGSALIEDETFDPEFMIPSYKGERLSSVIHDLQSKNSLFLNNANEIDNYLSGSNNEIFYHDDILKVLNDTRSRQNSNSNNPPGAIPIKKQRLFKPQSFSSLRSNAISLTPSIISFKKIEDENGNIVTILQGQSTAPQTIFNSVNVLIGVGLLALPSMMNLCGWVLGISTLLICGLTTCYTASLLSKSMDTDKTIMTYADLGYAAYGSKAKLIISLLFSIDLLGAGVSLIVLFSDSLYALIGNNQYWNKTDLKLISFVILTPFTFLPLSLLSVISLFGIISTISITFLIFICGLIKQDSPGSLIQFMSTNIFPSNWMEFLVGISLAMAPFGGHAIFPNLKSDMKHPYKFNNTLKYTYSITIITDLSMAIIGYLMYGNKNSNEITNTLLLTKGYPIWVYPLISGLICLVPLAKTPLNAKPIISTLNSILITKNNNILNSVISFSIKIGVNFTFVVLAILFPEFDKILGMLGASICFIICNILPSLFYLKLCKNINIYERLFVQLIIIISSIIGIFATYAVIIY</sequence>
<feature type="transmembrane region" description="Helical" evidence="8">
    <location>
        <begin position="425"/>
        <end position="443"/>
    </location>
</feature>
<feature type="transmembrane region" description="Helical" evidence="8">
    <location>
        <begin position="232"/>
        <end position="254"/>
    </location>
</feature>
<dbReference type="GO" id="GO:0015179">
    <property type="term" value="F:L-amino acid transmembrane transporter activity"/>
    <property type="evidence" value="ECO:0007669"/>
    <property type="project" value="TreeGrafter"/>
</dbReference>
<feature type="transmembrane region" description="Helical" evidence="8">
    <location>
        <begin position="533"/>
        <end position="555"/>
    </location>
</feature>
<protein>
    <recommendedName>
        <fullName evidence="9">Amino acid transporter transmembrane domain-containing protein</fullName>
    </recommendedName>
</protein>
<evidence type="ECO:0000256" key="5">
    <source>
        <dbReference type="ARBA" id="ARBA00022970"/>
    </source>
</evidence>
<feature type="transmembrane region" description="Helical" evidence="8">
    <location>
        <begin position="280"/>
        <end position="302"/>
    </location>
</feature>
<dbReference type="OrthoDB" id="655540at2759"/>
<feature type="transmembrane region" description="Helical" evidence="8">
    <location>
        <begin position="503"/>
        <end position="527"/>
    </location>
</feature>
<dbReference type="Proteomes" id="UP001152885">
    <property type="component" value="Unassembled WGS sequence"/>
</dbReference>
<keyword evidence="6 8" id="KW-1133">Transmembrane helix</keyword>
<keyword evidence="5" id="KW-0029">Amino-acid transport</keyword>
<evidence type="ECO:0000256" key="6">
    <source>
        <dbReference type="ARBA" id="ARBA00022989"/>
    </source>
</evidence>
<feature type="domain" description="Amino acid transporter transmembrane" evidence="9">
    <location>
        <begin position="201"/>
        <end position="588"/>
    </location>
</feature>
<feature type="transmembrane region" description="Helical" evidence="8">
    <location>
        <begin position="567"/>
        <end position="588"/>
    </location>
</feature>
<dbReference type="Pfam" id="PF01490">
    <property type="entry name" value="Aa_trans"/>
    <property type="match status" value="1"/>
</dbReference>
<name>A0A9W4XCB5_9ASCO</name>
<evidence type="ECO:0000313" key="10">
    <source>
        <dbReference type="EMBL" id="CAI5760399.1"/>
    </source>
</evidence>
<evidence type="ECO:0000256" key="3">
    <source>
        <dbReference type="ARBA" id="ARBA00022448"/>
    </source>
</evidence>
<keyword evidence="4 8" id="KW-0812">Transmembrane</keyword>
<evidence type="ECO:0000256" key="7">
    <source>
        <dbReference type="ARBA" id="ARBA00023136"/>
    </source>
</evidence>
<dbReference type="AlphaFoldDB" id="A0A9W4XCB5"/>
<reference evidence="10" key="1">
    <citation type="submission" date="2022-12" db="EMBL/GenBank/DDBJ databases">
        <authorList>
            <person name="Brejova B."/>
        </authorList>
    </citation>
    <scope>NUCLEOTIDE SEQUENCE</scope>
</reference>
<comment type="similarity">
    <text evidence="2">Belongs to the amino acid/polyamine transporter 2 family.</text>
</comment>
<feature type="transmembrane region" description="Helical" evidence="8">
    <location>
        <begin position="322"/>
        <end position="339"/>
    </location>
</feature>
<evidence type="ECO:0000256" key="1">
    <source>
        <dbReference type="ARBA" id="ARBA00004141"/>
    </source>
</evidence>
<proteinExistence type="inferred from homology"/>
<dbReference type="PANTHER" id="PTHR22950:SF692">
    <property type="entry name" value="TRANSMEMBRANE AMINO ACID TRANSPORTER FAMILY PROTEIN"/>
    <property type="match status" value="1"/>
</dbReference>
<comment type="subcellular location">
    <subcellularLocation>
        <location evidence="1">Membrane</location>
        <topology evidence="1">Multi-pass membrane protein</topology>
    </subcellularLocation>
</comment>
<comment type="caution">
    <text evidence="10">The sequence shown here is derived from an EMBL/GenBank/DDBJ whole genome shotgun (WGS) entry which is preliminary data.</text>
</comment>
<organism evidence="10 11">
    <name type="scientific">Candida verbasci</name>
    <dbReference type="NCBI Taxonomy" id="1227364"/>
    <lineage>
        <taxon>Eukaryota</taxon>
        <taxon>Fungi</taxon>
        <taxon>Dikarya</taxon>
        <taxon>Ascomycota</taxon>
        <taxon>Saccharomycotina</taxon>
        <taxon>Pichiomycetes</taxon>
        <taxon>Debaryomycetaceae</taxon>
        <taxon>Candida/Lodderomyces clade</taxon>
        <taxon>Candida</taxon>
    </lineage>
</organism>
<evidence type="ECO:0000256" key="4">
    <source>
        <dbReference type="ARBA" id="ARBA00022692"/>
    </source>
</evidence>
<accession>A0A9W4XCB5</accession>
<feature type="transmembrane region" description="Helical" evidence="8">
    <location>
        <begin position="384"/>
        <end position="404"/>
    </location>
</feature>
<keyword evidence="3" id="KW-0813">Transport</keyword>
<dbReference type="EMBL" id="CANTUO010000006">
    <property type="protein sequence ID" value="CAI5760399.1"/>
    <property type="molecule type" value="Genomic_DNA"/>
</dbReference>
<evidence type="ECO:0000313" key="11">
    <source>
        <dbReference type="Proteomes" id="UP001152885"/>
    </source>
</evidence>
<feature type="transmembrane region" description="Helical" evidence="8">
    <location>
        <begin position="344"/>
        <end position="364"/>
    </location>
</feature>
<keyword evidence="7 8" id="KW-0472">Membrane</keyword>